<protein>
    <recommendedName>
        <fullName evidence="3">Pseudouridine synthase</fullName>
        <ecNumber evidence="3">5.4.99.-</ecNumber>
    </recommendedName>
</protein>
<evidence type="ECO:0000313" key="5">
    <source>
        <dbReference type="EMBL" id="MBD7907337.1"/>
    </source>
</evidence>
<sequence length="316" mass="35714">MKKSNPTPLLLKFIAEEQILLRDFLKLKGLSKRALTAVKFEGGRIIVNGEERTVRWMLEQGDQVIIEFPPEEVGEGLVPELGELSILAEDDSILVVEKPAGQGTIPSRNHPNGTLANIIFGKYVIDQHFATVHVVTRLDTDTSGVVCIAKNRHIHHLMSTQMQQTRFDRRYIAFVSGWILEDTFTIEMPIGRKDGSIIERIVRPDGQYARTDVLVTGHFEIDGSRYTIVQLQLHTGRTHQIRVHMEYIGHPLLGDDLYGGPCHLISRQALHCRSISFKHPTTSKNVSFESELPQDLLKLLPMEMKSQEGYKVNFSG</sequence>
<dbReference type="InterPro" id="IPR050188">
    <property type="entry name" value="RluA_PseudoU_synthase"/>
</dbReference>
<feature type="domain" description="Pseudouridine synthase RsuA/RluA-like" evidence="4">
    <location>
        <begin position="93"/>
        <end position="246"/>
    </location>
</feature>
<comment type="similarity">
    <text evidence="2 3">Belongs to the pseudouridine synthase RluA family.</text>
</comment>
<dbReference type="InterPro" id="IPR006225">
    <property type="entry name" value="PsdUridine_synth_RluC/D"/>
</dbReference>
<evidence type="ECO:0000313" key="6">
    <source>
        <dbReference type="Proteomes" id="UP000659496"/>
    </source>
</evidence>
<name>A0ABR8PGN5_9BACL</name>
<evidence type="ECO:0000256" key="1">
    <source>
        <dbReference type="ARBA" id="ARBA00000073"/>
    </source>
</evidence>
<dbReference type="Proteomes" id="UP000659496">
    <property type="component" value="Unassembled WGS sequence"/>
</dbReference>
<dbReference type="EC" id="5.4.99.-" evidence="3"/>
<reference evidence="5 6" key="1">
    <citation type="submission" date="2020-08" db="EMBL/GenBank/DDBJ databases">
        <title>A Genomic Blueprint of the Chicken Gut Microbiome.</title>
        <authorList>
            <person name="Gilroy R."/>
            <person name="Ravi A."/>
            <person name="Getino M."/>
            <person name="Pursley I."/>
            <person name="Horton D.L."/>
            <person name="Alikhan N.-F."/>
            <person name="Baker D."/>
            <person name="Gharbi K."/>
            <person name="Hall N."/>
            <person name="Watson M."/>
            <person name="Adriaenssens E.M."/>
            <person name="Foster-Nyarko E."/>
            <person name="Jarju S."/>
            <person name="Secka A."/>
            <person name="Antonio M."/>
            <person name="Oren A."/>
            <person name="Chaudhuri R."/>
            <person name="La Ragione R.M."/>
            <person name="Hildebrand F."/>
            <person name="Pallen M.J."/>
        </authorList>
    </citation>
    <scope>NUCLEOTIDE SEQUENCE [LARGE SCALE GENOMIC DNA]</scope>
    <source>
        <strain evidence="5 6">Sa3CUA8</strain>
    </source>
</reference>
<comment type="caution">
    <text evidence="5">The sequence shown here is derived from an EMBL/GenBank/DDBJ whole genome shotgun (WGS) entry which is preliminary data.</text>
</comment>
<dbReference type="NCBIfam" id="TIGR00005">
    <property type="entry name" value="rluA_subfam"/>
    <property type="match status" value="1"/>
</dbReference>
<dbReference type="CDD" id="cd02869">
    <property type="entry name" value="PseudoU_synth_RluA_like"/>
    <property type="match status" value="1"/>
</dbReference>
<proteinExistence type="inferred from homology"/>
<dbReference type="RefSeq" id="WP_191688483.1">
    <property type="nucleotide sequence ID" value="NZ_JACSQY010000001.1"/>
</dbReference>
<dbReference type="PANTHER" id="PTHR21600">
    <property type="entry name" value="MITOCHONDRIAL RNA PSEUDOURIDINE SYNTHASE"/>
    <property type="match status" value="1"/>
</dbReference>
<comment type="function">
    <text evidence="3">Responsible for synthesis of pseudouridine from uracil.</text>
</comment>
<accession>A0ABR8PGN5</accession>
<dbReference type="PANTHER" id="PTHR21600:SF35">
    <property type="entry name" value="PSEUDOURIDINE SYNTHASE"/>
    <property type="match status" value="1"/>
</dbReference>
<dbReference type="InterPro" id="IPR006145">
    <property type="entry name" value="PsdUridine_synth_RsuA/RluA"/>
</dbReference>
<organism evidence="5 6">
    <name type="scientific">Sporosarcina gallistercoris</name>
    <dbReference type="NCBI Taxonomy" id="2762245"/>
    <lineage>
        <taxon>Bacteria</taxon>
        <taxon>Bacillati</taxon>
        <taxon>Bacillota</taxon>
        <taxon>Bacilli</taxon>
        <taxon>Bacillales</taxon>
        <taxon>Caryophanaceae</taxon>
        <taxon>Sporosarcina</taxon>
    </lineage>
</organism>
<keyword evidence="6" id="KW-1185">Reference proteome</keyword>
<dbReference type="SUPFAM" id="SSF55120">
    <property type="entry name" value="Pseudouridine synthase"/>
    <property type="match status" value="1"/>
</dbReference>
<keyword evidence="3" id="KW-0413">Isomerase</keyword>
<evidence type="ECO:0000256" key="2">
    <source>
        <dbReference type="ARBA" id="ARBA00010876"/>
    </source>
</evidence>
<comment type="catalytic activity">
    <reaction evidence="1 3">
        <text>a uridine in RNA = a pseudouridine in RNA</text>
        <dbReference type="Rhea" id="RHEA:48348"/>
        <dbReference type="Rhea" id="RHEA-COMP:12068"/>
        <dbReference type="Rhea" id="RHEA-COMP:12069"/>
        <dbReference type="ChEBI" id="CHEBI:65314"/>
        <dbReference type="ChEBI" id="CHEBI:65315"/>
    </reaction>
</comment>
<gene>
    <name evidence="5" type="ORF">H9659_03160</name>
</gene>
<dbReference type="InterPro" id="IPR020103">
    <property type="entry name" value="PsdUridine_synth_cat_dom_sf"/>
</dbReference>
<evidence type="ECO:0000259" key="4">
    <source>
        <dbReference type="Pfam" id="PF00849"/>
    </source>
</evidence>
<evidence type="ECO:0000256" key="3">
    <source>
        <dbReference type="RuleBase" id="RU362028"/>
    </source>
</evidence>
<dbReference type="Pfam" id="PF00849">
    <property type="entry name" value="PseudoU_synth_2"/>
    <property type="match status" value="1"/>
</dbReference>
<dbReference type="Gene3D" id="3.30.2350.10">
    <property type="entry name" value="Pseudouridine synthase"/>
    <property type="match status" value="1"/>
</dbReference>
<dbReference type="EMBL" id="JACSQY010000001">
    <property type="protein sequence ID" value="MBD7907337.1"/>
    <property type="molecule type" value="Genomic_DNA"/>
</dbReference>